<gene>
    <name evidence="2" type="ORF">DFQ14_107195</name>
</gene>
<comment type="caution">
    <text evidence="2">The sequence shown here is derived from an EMBL/GenBank/DDBJ whole genome shotgun (WGS) entry which is preliminary data.</text>
</comment>
<evidence type="ECO:0000313" key="2">
    <source>
        <dbReference type="EMBL" id="RCW43305.1"/>
    </source>
</evidence>
<dbReference type="RefSeq" id="WP_114453489.1">
    <property type="nucleotide sequence ID" value="NZ_QPJC01000007.1"/>
</dbReference>
<sequence>MSQAGGHAHFNTDFSAAAWRKSSRSAPNGNCVEVVFVPGVVATRDSKNTSGPALAFGRAQWASFVGALKSGDLDPR</sequence>
<protein>
    <submittedName>
        <fullName evidence="2">Uncharacterized protein DUF397</fullName>
    </submittedName>
</protein>
<dbReference type="AlphaFoldDB" id="A0A368VQK1"/>
<dbReference type="InterPro" id="IPR007278">
    <property type="entry name" value="DUF397"/>
</dbReference>
<dbReference type="Pfam" id="PF04149">
    <property type="entry name" value="DUF397"/>
    <property type="match status" value="1"/>
</dbReference>
<proteinExistence type="predicted"/>
<dbReference type="Proteomes" id="UP000253495">
    <property type="component" value="Unassembled WGS sequence"/>
</dbReference>
<evidence type="ECO:0000259" key="1">
    <source>
        <dbReference type="Pfam" id="PF04149"/>
    </source>
</evidence>
<reference evidence="2 3" key="1">
    <citation type="submission" date="2018-07" db="EMBL/GenBank/DDBJ databases">
        <title>Genomic Encyclopedia of Type Strains, Phase III (KMG-III): the genomes of soil and plant-associated and newly described type strains.</title>
        <authorList>
            <person name="Whitman W."/>
        </authorList>
    </citation>
    <scope>NUCLEOTIDE SEQUENCE [LARGE SCALE GENOMIC DNA]</scope>
    <source>
        <strain evidence="2 3">CECT 8575</strain>
    </source>
</reference>
<dbReference type="OrthoDB" id="4570646at2"/>
<name>A0A368VQK1_9ACTN</name>
<evidence type="ECO:0000313" key="3">
    <source>
        <dbReference type="Proteomes" id="UP000253495"/>
    </source>
</evidence>
<dbReference type="EMBL" id="QPJC01000007">
    <property type="protein sequence ID" value="RCW43305.1"/>
    <property type="molecule type" value="Genomic_DNA"/>
</dbReference>
<feature type="domain" description="DUF397" evidence="1">
    <location>
        <begin position="17"/>
        <end position="69"/>
    </location>
</feature>
<organism evidence="2 3">
    <name type="scientific">Halopolyspora algeriensis</name>
    <dbReference type="NCBI Taxonomy" id="1500506"/>
    <lineage>
        <taxon>Bacteria</taxon>
        <taxon>Bacillati</taxon>
        <taxon>Actinomycetota</taxon>
        <taxon>Actinomycetes</taxon>
        <taxon>Actinomycetes incertae sedis</taxon>
        <taxon>Halopolyspora</taxon>
    </lineage>
</organism>
<keyword evidence="3" id="KW-1185">Reference proteome</keyword>
<accession>A0A368VQK1</accession>